<dbReference type="AlphaFoldDB" id="A0A162YEV4"/>
<protein>
    <recommendedName>
        <fullName evidence="7">Beta-glucosidase</fullName>
    </recommendedName>
</protein>
<evidence type="ECO:0000256" key="3">
    <source>
        <dbReference type="ARBA" id="ARBA00023295"/>
    </source>
</evidence>
<dbReference type="PANTHER" id="PTHR10353">
    <property type="entry name" value="GLYCOSYL HYDROLASE"/>
    <property type="match status" value="1"/>
</dbReference>
<dbReference type="PANTHER" id="PTHR10353:SF36">
    <property type="entry name" value="LP05116P"/>
    <property type="match status" value="1"/>
</dbReference>
<evidence type="ECO:0008006" key="7">
    <source>
        <dbReference type="Google" id="ProtNLM"/>
    </source>
</evidence>
<dbReference type="PRINTS" id="PR00131">
    <property type="entry name" value="GLHYDRLASE1"/>
</dbReference>
<dbReference type="GO" id="GO:0016052">
    <property type="term" value="P:carbohydrate catabolic process"/>
    <property type="evidence" value="ECO:0007669"/>
    <property type="project" value="TreeGrafter"/>
</dbReference>
<dbReference type="RefSeq" id="WP_066316806.1">
    <property type="nucleotide sequence ID" value="NZ_LQRT01000035.1"/>
</dbReference>
<keyword evidence="6" id="KW-1185">Reference proteome</keyword>
<dbReference type="STRING" id="1642818.AWE51_11055"/>
<dbReference type="GO" id="GO:0005829">
    <property type="term" value="C:cytosol"/>
    <property type="evidence" value="ECO:0007669"/>
    <property type="project" value="TreeGrafter"/>
</dbReference>
<comment type="caution">
    <text evidence="5">The sequence shown here is derived from an EMBL/GenBank/DDBJ whole genome shotgun (WGS) entry which is preliminary data.</text>
</comment>
<dbReference type="Proteomes" id="UP000076715">
    <property type="component" value="Unassembled WGS sequence"/>
</dbReference>
<accession>A0A162YEV4</accession>
<gene>
    <name evidence="5" type="ORF">AWE51_11055</name>
</gene>
<evidence type="ECO:0000256" key="2">
    <source>
        <dbReference type="ARBA" id="ARBA00022801"/>
    </source>
</evidence>
<dbReference type="EMBL" id="LQRT01000035">
    <property type="protein sequence ID" value="KZS39089.1"/>
    <property type="molecule type" value="Genomic_DNA"/>
</dbReference>
<dbReference type="SUPFAM" id="SSF51445">
    <property type="entry name" value="(Trans)glycosidases"/>
    <property type="match status" value="1"/>
</dbReference>
<name>A0A162YEV4_9FLAO</name>
<evidence type="ECO:0000313" key="5">
    <source>
        <dbReference type="EMBL" id="KZS39089.1"/>
    </source>
</evidence>
<dbReference type="GO" id="GO:0008422">
    <property type="term" value="F:beta-glucosidase activity"/>
    <property type="evidence" value="ECO:0007669"/>
    <property type="project" value="TreeGrafter"/>
</dbReference>
<evidence type="ECO:0000256" key="1">
    <source>
        <dbReference type="ARBA" id="ARBA00010838"/>
    </source>
</evidence>
<dbReference type="Pfam" id="PF00232">
    <property type="entry name" value="Glyco_hydro_1"/>
    <property type="match status" value="1"/>
</dbReference>
<dbReference type="InterPro" id="IPR001360">
    <property type="entry name" value="Glyco_hydro_1"/>
</dbReference>
<sequence length="437" mass="50441">MRKIEELTWGVTLAAAQTEGAYNKDGKGLSIWDTFTEKKYKIKDRSNAKIATDFYHRYKEDIDIAVAIGLRIFRFSIAWSRILPDGVGEINAKGVDFYNKVIDYCLEKGIEPWITTYHWDLPQKLQDKGGWVNRDIVEAYKKYVTILRDHFSDRVKNWIIINEGIVCIGGGYFLGVHAPGKRGIRNFSAATHHLLLAQATGFKVLKQVDNLCVGTAVSCTKIEPFSKSKKDVRAAKRIDALMNRLFIEPHLGMGYPESDLPLVKRIQKYVKDGDMDQMKTDFDFWGIQTYTREVIRAAWYIPYLGAMQVKPKNRNVATSIMGWETYTKGISYFLKRFANYDRNKSLWLTECGMALAKNEDEEKRIEYYTEIIDEMKLALNDNVNLKGILLWTLVDNFEWAEGYVPKFGIVSLNHKTLERKLKKTAIWLTTYLSNVKL</sequence>
<dbReference type="InterPro" id="IPR017853">
    <property type="entry name" value="GH"/>
</dbReference>
<reference evidence="5 6" key="1">
    <citation type="submission" date="2016-01" db="EMBL/GenBank/DDBJ databases">
        <title>The draft genome sequence of Aquimarina sp. RZW4-3-2.</title>
        <authorList>
            <person name="Wang Y."/>
        </authorList>
    </citation>
    <scope>NUCLEOTIDE SEQUENCE [LARGE SCALE GENOMIC DNA]</scope>
    <source>
        <strain evidence="5 6">RZW4-3-2</strain>
    </source>
</reference>
<evidence type="ECO:0000256" key="4">
    <source>
        <dbReference type="RuleBase" id="RU003690"/>
    </source>
</evidence>
<dbReference type="Gene3D" id="3.20.20.80">
    <property type="entry name" value="Glycosidases"/>
    <property type="match status" value="1"/>
</dbReference>
<dbReference type="OrthoDB" id="9765195at2"/>
<evidence type="ECO:0000313" key="6">
    <source>
        <dbReference type="Proteomes" id="UP000076715"/>
    </source>
</evidence>
<organism evidence="5 6">
    <name type="scientific">Aquimarina aggregata</name>
    <dbReference type="NCBI Taxonomy" id="1642818"/>
    <lineage>
        <taxon>Bacteria</taxon>
        <taxon>Pseudomonadati</taxon>
        <taxon>Bacteroidota</taxon>
        <taxon>Flavobacteriia</taxon>
        <taxon>Flavobacteriales</taxon>
        <taxon>Flavobacteriaceae</taxon>
        <taxon>Aquimarina</taxon>
    </lineage>
</organism>
<comment type="similarity">
    <text evidence="1 4">Belongs to the glycosyl hydrolase 1 family.</text>
</comment>
<keyword evidence="2" id="KW-0378">Hydrolase</keyword>
<keyword evidence="3" id="KW-0326">Glycosidase</keyword>
<proteinExistence type="inferred from homology"/>